<dbReference type="GO" id="GO:0047372">
    <property type="term" value="F:monoacylglycerol lipase activity"/>
    <property type="evidence" value="ECO:0007669"/>
    <property type="project" value="TreeGrafter"/>
</dbReference>
<protein>
    <recommendedName>
        <fullName evidence="3">AB hydrolase-1 domain-containing protein</fullName>
    </recommendedName>
</protein>
<accession>A0A1M5XDV1</accession>
<feature type="active site" description="Charge relay system" evidence="2">
    <location>
        <position position="143"/>
    </location>
</feature>
<dbReference type="InterPro" id="IPR050960">
    <property type="entry name" value="AB_hydrolase_4_sf"/>
</dbReference>
<dbReference type="PIRSF" id="PIRSF005211">
    <property type="entry name" value="Ab_hydro_YheT"/>
    <property type="match status" value="1"/>
</dbReference>
<sequence length="328" mass="36646">MPLLPHPPYLPPFPFTSGHLQTIFPTACRPTPQTTPLAERITTPDGDFLDLDRHRCRNGSTDRLAVISHGLEGHARKKYPLGMARHLTNHGWDVICWSFRGCSGEPNRLPRFYHSGVTDDLHTVVTHGLTGGRYTTAALIGFSMGGNQTLKYLGEDPALVPPEVQAAVVFSVPCHLADAAAVMNGRKNRIYMRYFMKSLKEKIKQKAKLYPELFDLRGLDEVTTFEPFDNRYTAPLHGFRDAADYYQQSSCLPVLPQIGVATLIIQAMDDPFLAASCYPVRVAEASAHLHLEIPHFGGHVGFMGGWRDTVYWSEQRAEAFLRETAGLR</sequence>
<dbReference type="OrthoDB" id="332676at2"/>
<dbReference type="Proteomes" id="UP000184139">
    <property type="component" value="Unassembled WGS sequence"/>
</dbReference>
<evidence type="ECO:0000256" key="1">
    <source>
        <dbReference type="ARBA" id="ARBA00010884"/>
    </source>
</evidence>
<evidence type="ECO:0000256" key="2">
    <source>
        <dbReference type="PIRSR" id="PIRSR005211-1"/>
    </source>
</evidence>
<dbReference type="Pfam" id="PF00561">
    <property type="entry name" value="Abhydrolase_1"/>
    <property type="match status" value="1"/>
</dbReference>
<feature type="domain" description="AB hydrolase-1" evidence="3">
    <location>
        <begin position="66"/>
        <end position="295"/>
    </location>
</feature>
<dbReference type="InterPro" id="IPR012020">
    <property type="entry name" value="ABHD4"/>
</dbReference>
<organism evidence="4 5">
    <name type="scientific">Desulfofustis glycolicus DSM 9705</name>
    <dbReference type="NCBI Taxonomy" id="1121409"/>
    <lineage>
        <taxon>Bacteria</taxon>
        <taxon>Pseudomonadati</taxon>
        <taxon>Thermodesulfobacteriota</taxon>
        <taxon>Desulfobulbia</taxon>
        <taxon>Desulfobulbales</taxon>
        <taxon>Desulfocapsaceae</taxon>
        <taxon>Desulfofustis</taxon>
    </lineage>
</organism>
<dbReference type="EMBL" id="FQXS01000019">
    <property type="protein sequence ID" value="SHH98000.1"/>
    <property type="molecule type" value="Genomic_DNA"/>
</dbReference>
<dbReference type="InterPro" id="IPR000073">
    <property type="entry name" value="AB_hydrolase_1"/>
</dbReference>
<evidence type="ECO:0000259" key="3">
    <source>
        <dbReference type="Pfam" id="PF00561"/>
    </source>
</evidence>
<evidence type="ECO:0000313" key="4">
    <source>
        <dbReference type="EMBL" id="SHH98000.1"/>
    </source>
</evidence>
<feature type="active site" description="Charge relay system" evidence="2">
    <location>
        <position position="270"/>
    </location>
</feature>
<dbReference type="PANTHER" id="PTHR10794">
    <property type="entry name" value="ABHYDROLASE DOMAIN-CONTAINING PROTEIN"/>
    <property type="match status" value="1"/>
</dbReference>
<proteinExistence type="inferred from homology"/>
<feature type="active site" description="Charge relay system" evidence="2">
    <location>
        <position position="299"/>
    </location>
</feature>
<gene>
    <name evidence="4" type="ORF">SAMN02745124_02998</name>
</gene>
<dbReference type="RefSeq" id="WP_073377384.1">
    <property type="nucleotide sequence ID" value="NZ_FQXS01000019.1"/>
</dbReference>
<evidence type="ECO:0000313" key="5">
    <source>
        <dbReference type="Proteomes" id="UP000184139"/>
    </source>
</evidence>
<dbReference type="AlphaFoldDB" id="A0A1M5XDV1"/>
<dbReference type="PANTHER" id="PTHR10794:SF94">
    <property type="entry name" value="ESTERASE YHET-RELATED"/>
    <property type="match status" value="1"/>
</dbReference>
<reference evidence="4 5" key="1">
    <citation type="submission" date="2016-11" db="EMBL/GenBank/DDBJ databases">
        <authorList>
            <person name="Jaros S."/>
            <person name="Januszkiewicz K."/>
            <person name="Wedrychowicz H."/>
        </authorList>
    </citation>
    <scope>NUCLEOTIDE SEQUENCE [LARGE SCALE GENOMIC DNA]</scope>
    <source>
        <strain evidence="4 5">DSM 9705</strain>
    </source>
</reference>
<dbReference type="GO" id="GO:0034338">
    <property type="term" value="F:short-chain carboxylesterase activity"/>
    <property type="evidence" value="ECO:0007669"/>
    <property type="project" value="TreeGrafter"/>
</dbReference>
<dbReference type="Gene3D" id="3.40.50.1820">
    <property type="entry name" value="alpha/beta hydrolase"/>
    <property type="match status" value="1"/>
</dbReference>
<dbReference type="STRING" id="1121409.SAMN02745124_02998"/>
<dbReference type="SUPFAM" id="SSF53474">
    <property type="entry name" value="alpha/beta-Hydrolases"/>
    <property type="match status" value="1"/>
</dbReference>
<name>A0A1M5XDV1_9BACT</name>
<dbReference type="InterPro" id="IPR029058">
    <property type="entry name" value="AB_hydrolase_fold"/>
</dbReference>
<comment type="similarity">
    <text evidence="1">Belongs to the AB hydrolase superfamily. AB hydrolase 4 family.</text>
</comment>
<keyword evidence="5" id="KW-1185">Reference proteome</keyword>